<accession>A0A9Q1GDG8</accession>
<protein>
    <submittedName>
        <fullName evidence="2">Uncharacterized protein</fullName>
    </submittedName>
</protein>
<evidence type="ECO:0000256" key="1">
    <source>
        <dbReference type="SAM" id="MobiDB-lite"/>
    </source>
</evidence>
<dbReference type="EMBL" id="JAINUF010000001">
    <property type="protein sequence ID" value="KAJ8382160.1"/>
    <property type="molecule type" value="Genomic_DNA"/>
</dbReference>
<organism evidence="2 3">
    <name type="scientific">Synaphobranchus kaupii</name>
    <name type="common">Kaup's arrowtooth eel</name>
    <dbReference type="NCBI Taxonomy" id="118154"/>
    <lineage>
        <taxon>Eukaryota</taxon>
        <taxon>Metazoa</taxon>
        <taxon>Chordata</taxon>
        <taxon>Craniata</taxon>
        <taxon>Vertebrata</taxon>
        <taxon>Euteleostomi</taxon>
        <taxon>Actinopterygii</taxon>
        <taxon>Neopterygii</taxon>
        <taxon>Teleostei</taxon>
        <taxon>Anguilliformes</taxon>
        <taxon>Synaphobranchidae</taxon>
        <taxon>Synaphobranchus</taxon>
    </lineage>
</organism>
<evidence type="ECO:0000313" key="3">
    <source>
        <dbReference type="Proteomes" id="UP001152622"/>
    </source>
</evidence>
<dbReference type="Proteomes" id="UP001152622">
    <property type="component" value="Chromosome 1"/>
</dbReference>
<keyword evidence="3" id="KW-1185">Reference proteome</keyword>
<sequence length="100" mass="11264">MAFPRDANLRNRIRSFTSEGSVPDRNSADRIRKCRPAHDSRERSPGRDRSTRLQHRKLSGSRRGLPASPSAPLSVTVRSSPFDSVGYGMQRHVLLDAKHQ</sequence>
<comment type="caution">
    <text evidence="2">The sequence shown here is derived from an EMBL/GenBank/DDBJ whole genome shotgun (WGS) entry which is preliminary data.</text>
</comment>
<feature type="region of interest" description="Disordered" evidence="1">
    <location>
        <begin position="1"/>
        <end position="75"/>
    </location>
</feature>
<feature type="compositionally biased region" description="Basic and acidic residues" evidence="1">
    <location>
        <begin position="26"/>
        <end position="51"/>
    </location>
</feature>
<evidence type="ECO:0000313" key="2">
    <source>
        <dbReference type="EMBL" id="KAJ8382160.1"/>
    </source>
</evidence>
<name>A0A9Q1GDG8_SYNKA</name>
<reference evidence="2" key="1">
    <citation type="journal article" date="2023" name="Science">
        <title>Genome structures resolve the early diversification of teleost fishes.</title>
        <authorList>
            <person name="Parey E."/>
            <person name="Louis A."/>
            <person name="Montfort J."/>
            <person name="Bouchez O."/>
            <person name="Roques C."/>
            <person name="Iampietro C."/>
            <person name="Lluch J."/>
            <person name="Castinel A."/>
            <person name="Donnadieu C."/>
            <person name="Desvignes T."/>
            <person name="Floi Bucao C."/>
            <person name="Jouanno E."/>
            <person name="Wen M."/>
            <person name="Mejri S."/>
            <person name="Dirks R."/>
            <person name="Jansen H."/>
            <person name="Henkel C."/>
            <person name="Chen W.J."/>
            <person name="Zahm M."/>
            <person name="Cabau C."/>
            <person name="Klopp C."/>
            <person name="Thompson A.W."/>
            <person name="Robinson-Rechavi M."/>
            <person name="Braasch I."/>
            <person name="Lecointre G."/>
            <person name="Bobe J."/>
            <person name="Postlethwait J.H."/>
            <person name="Berthelot C."/>
            <person name="Roest Crollius H."/>
            <person name="Guiguen Y."/>
        </authorList>
    </citation>
    <scope>NUCLEOTIDE SEQUENCE</scope>
    <source>
        <strain evidence="2">WJC10195</strain>
    </source>
</reference>
<proteinExistence type="predicted"/>
<gene>
    <name evidence="2" type="ORF">SKAU_G00029380</name>
</gene>
<dbReference type="AlphaFoldDB" id="A0A9Q1GDG8"/>